<accession>A0A2H6KFZ8</accession>
<keyword evidence="2" id="KW-1185">Reference proteome</keyword>
<reference evidence="1 2" key="1">
    <citation type="journal article" date="2017" name="BMC Genomics">
        <title>Whole-genome assembly of Babesia ovata and comparative genomics between closely related pathogens.</title>
        <authorList>
            <person name="Yamagishi J."/>
            <person name="Asada M."/>
            <person name="Hakimi H."/>
            <person name="Tanaka T.Q."/>
            <person name="Sugimoto C."/>
            <person name="Kawazu S."/>
        </authorList>
    </citation>
    <scope>NUCLEOTIDE SEQUENCE [LARGE SCALE GENOMIC DNA]</scope>
    <source>
        <strain evidence="1 2">Miyake</strain>
    </source>
</reference>
<dbReference type="VEuPathDB" id="PiroplasmaDB:BOVATA_033970"/>
<sequence>MLYWMVGLNESGYIGTIEKHVHSILKDTNKDLSHPHDALEVTRDPYTLDASHVSNTLTQACLYAATVLHRLKHKDISKAVLVPDFSSEYSKLCYSLDPAALLCQLRDYVYACCHQLAFLKSHCSRVSQHGGWKNHDYGHGVSPQKSPLQAFLTDASDSNFETHPFDPCDICLKSRVNMGFREKDYSENPKDGKYIVTILSPTCGGADPLLTLSSYLSCLTRRTPRTTGELVSFFHNFGNSLHSHPSALSLLGSALSQPHENCPDWDILGAADLQAINGARGSATPNSNHDKVHAKTLSTLLGCGIDNV</sequence>
<dbReference type="RefSeq" id="XP_028868147.1">
    <property type="nucleotide sequence ID" value="XM_029012314.1"/>
</dbReference>
<name>A0A2H6KFZ8_9APIC</name>
<evidence type="ECO:0000313" key="2">
    <source>
        <dbReference type="Proteomes" id="UP000236319"/>
    </source>
</evidence>
<comment type="caution">
    <text evidence="1">The sequence shown here is derived from an EMBL/GenBank/DDBJ whole genome shotgun (WGS) entry which is preliminary data.</text>
</comment>
<organism evidence="1 2">
    <name type="scientific">Babesia ovata</name>
    <dbReference type="NCBI Taxonomy" id="189622"/>
    <lineage>
        <taxon>Eukaryota</taxon>
        <taxon>Sar</taxon>
        <taxon>Alveolata</taxon>
        <taxon>Apicomplexa</taxon>
        <taxon>Aconoidasida</taxon>
        <taxon>Piroplasmida</taxon>
        <taxon>Babesiidae</taxon>
        <taxon>Babesia</taxon>
    </lineage>
</organism>
<gene>
    <name evidence="1" type="ORF">BOVATA_033970</name>
</gene>
<dbReference type="EMBL" id="BDSA01000003">
    <property type="protein sequence ID" value="GBE61904.1"/>
    <property type="molecule type" value="Genomic_DNA"/>
</dbReference>
<proteinExistence type="predicted"/>
<dbReference type="GeneID" id="39875674"/>
<evidence type="ECO:0000313" key="1">
    <source>
        <dbReference type="EMBL" id="GBE61904.1"/>
    </source>
</evidence>
<dbReference type="Proteomes" id="UP000236319">
    <property type="component" value="Unassembled WGS sequence"/>
</dbReference>
<dbReference type="AlphaFoldDB" id="A0A2H6KFZ8"/>
<protein>
    <submittedName>
        <fullName evidence="1">Ribosome-binding protein 1</fullName>
    </submittedName>
</protein>
<dbReference type="OrthoDB" id="10463301at2759"/>